<comment type="caution">
    <text evidence="11">The sequence shown here is derived from an EMBL/GenBank/DDBJ whole genome shotgun (WGS) entry which is preliminary data.</text>
</comment>
<dbReference type="InterPro" id="IPR011701">
    <property type="entry name" value="MFS"/>
</dbReference>
<dbReference type="SMART" id="SM01156">
    <property type="entry name" value="DUF1716"/>
    <property type="match status" value="1"/>
</dbReference>
<dbReference type="Proteomes" id="UP000789375">
    <property type="component" value="Unassembled WGS sequence"/>
</dbReference>
<feature type="transmembrane region" description="Helical" evidence="9">
    <location>
        <begin position="498"/>
        <end position="519"/>
    </location>
</feature>
<keyword evidence="9" id="KW-0472">Membrane</keyword>
<dbReference type="PROSITE" id="PS50850">
    <property type="entry name" value="MFS"/>
    <property type="match status" value="1"/>
</dbReference>
<dbReference type="InterPro" id="IPR011989">
    <property type="entry name" value="ARM-like"/>
</dbReference>
<feature type="transmembrane region" description="Helical" evidence="9">
    <location>
        <begin position="558"/>
        <end position="581"/>
    </location>
</feature>
<evidence type="ECO:0000256" key="9">
    <source>
        <dbReference type="SAM" id="Phobius"/>
    </source>
</evidence>
<dbReference type="Pfam" id="PF07690">
    <property type="entry name" value="MFS_1"/>
    <property type="match status" value="2"/>
</dbReference>
<evidence type="ECO:0000256" key="6">
    <source>
        <dbReference type="ARBA" id="ARBA00023242"/>
    </source>
</evidence>
<feature type="region of interest" description="Disordered" evidence="8">
    <location>
        <begin position="1"/>
        <end position="42"/>
    </location>
</feature>
<dbReference type="InterPro" id="IPR020846">
    <property type="entry name" value="MFS_dom"/>
</dbReference>
<dbReference type="EMBL" id="CAJVPP010000238">
    <property type="protein sequence ID" value="CAG8459585.1"/>
    <property type="molecule type" value="Genomic_DNA"/>
</dbReference>
<feature type="transmembrane region" description="Helical" evidence="9">
    <location>
        <begin position="251"/>
        <end position="274"/>
    </location>
</feature>
<feature type="transmembrane region" description="Helical" evidence="9">
    <location>
        <begin position="421"/>
        <end position="442"/>
    </location>
</feature>
<feature type="compositionally biased region" description="Low complexity" evidence="8">
    <location>
        <begin position="662"/>
        <end position="674"/>
    </location>
</feature>
<dbReference type="PANTHER" id="PTHR14978:SF0">
    <property type="entry name" value="BETA-CATENIN-LIKE PROTEIN 1"/>
    <property type="match status" value="1"/>
</dbReference>
<name>A0A9N8VSP7_FUNMO</name>
<dbReference type="CDD" id="cd17316">
    <property type="entry name" value="MFS_SV2_like"/>
    <property type="match status" value="1"/>
</dbReference>
<dbReference type="FunFam" id="1.25.10.10:FF:001136">
    <property type="entry name" value="Beta-catenin-like protein 1"/>
    <property type="match status" value="1"/>
</dbReference>
<keyword evidence="9" id="KW-0812">Transmembrane</keyword>
<dbReference type="Gene3D" id="1.25.10.10">
    <property type="entry name" value="Leucine-rich Repeat Variant"/>
    <property type="match status" value="1"/>
</dbReference>
<dbReference type="SUPFAM" id="SSF103473">
    <property type="entry name" value="MFS general substrate transporter"/>
    <property type="match status" value="1"/>
</dbReference>
<feature type="region of interest" description="Disordered" evidence="8">
    <location>
        <begin position="634"/>
        <end position="679"/>
    </location>
</feature>
<keyword evidence="4" id="KW-0677">Repeat</keyword>
<keyword evidence="6" id="KW-0539">Nucleus</keyword>
<feature type="transmembrane region" description="Helical" evidence="9">
    <location>
        <begin position="473"/>
        <end position="491"/>
    </location>
</feature>
<dbReference type="InterPro" id="IPR016024">
    <property type="entry name" value="ARM-type_fold"/>
</dbReference>
<keyword evidence="12" id="KW-1185">Reference proteome</keyword>
<keyword evidence="9" id="KW-1133">Transmembrane helix</keyword>
<dbReference type="InterPro" id="IPR013180">
    <property type="entry name" value="CTNNBL1_N"/>
</dbReference>
<feature type="coiled-coil region" evidence="7">
    <location>
        <begin position="1063"/>
        <end position="1108"/>
    </location>
</feature>
<dbReference type="GO" id="GO:0022857">
    <property type="term" value="F:transmembrane transporter activity"/>
    <property type="evidence" value="ECO:0007669"/>
    <property type="project" value="InterPro"/>
</dbReference>
<gene>
    <name evidence="11" type="ORF">FMOSSE_LOCUS1967</name>
</gene>
<proteinExistence type="predicted"/>
<dbReference type="AlphaFoldDB" id="A0A9N8VSP7"/>
<evidence type="ECO:0000256" key="7">
    <source>
        <dbReference type="SAM" id="Coils"/>
    </source>
</evidence>
<accession>A0A9N8VSP7</accession>
<feature type="domain" description="Major facilitator superfamily (MFS) profile" evidence="10">
    <location>
        <begin position="128"/>
        <end position="611"/>
    </location>
</feature>
<dbReference type="PANTHER" id="PTHR14978">
    <property type="entry name" value="BETA-CATENIN-LIKE PROTEIN 1 NUCLEAR ASSOCIATED PROTEIN"/>
    <property type="match status" value="1"/>
</dbReference>
<evidence type="ECO:0000313" key="11">
    <source>
        <dbReference type="EMBL" id="CAG8459585.1"/>
    </source>
</evidence>
<feature type="compositionally biased region" description="Polar residues" evidence="8">
    <location>
        <begin position="1"/>
        <end position="10"/>
    </location>
</feature>
<organism evidence="11 12">
    <name type="scientific">Funneliformis mosseae</name>
    <name type="common">Endomycorrhizal fungus</name>
    <name type="synonym">Glomus mosseae</name>
    <dbReference type="NCBI Taxonomy" id="27381"/>
    <lineage>
        <taxon>Eukaryota</taxon>
        <taxon>Fungi</taxon>
        <taxon>Fungi incertae sedis</taxon>
        <taxon>Mucoromycota</taxon>
        <taxon>Glomeromycotina</taxon>
        <taxon>Glomeromycetes</taxon>
        <taxon>Glomerales</taxon>
        <taxon>Glomeraceae</taxon>
        <taxon>Funneliformis</taxon>
    </lineage>
</organism>
<keyword evidence="5 7" id="KW-0175">Coiled coil</keyword>
<protein>
    <submittedName>
        <fullName evidence="11">6952_t:CDS:1</fullName>
    </submittedName>
</protein>
<dbReference type="InterPro" id="IPR039678">
    <property type="entry name" value="CTNNBL1"/>
</dbReference>
<dbReference type="Pfam" id="PF08216">
    <property type="entry name" value="CTNNBL"/>
    <property type="match status" value="1"/>
</dbReference>
<evidence type="ECO:0000256" key="2">
    <source>
        <dbReference type="ARBA" id="ARBA00004141"/>
    </source>
</evidence>
<evidence type="ECO:0000259" key="10">
    <source>
        <dbReference type="PROSITE" id="PS50850"/>
    </source>
</evidence>
<evidence type="ECO:0000256" key="8">
    <source>
        <dbReference type="SAM" id="MobiDB-lite"/>
    </source>
</evidence>
<feature type="transmembrane region" description="Helical" evidence="9">
    <location>
        <begin position="163"/>
        <end position="185"/>
    </location>
</feature>
<comment type="subcellular location">
    <subcellularLocation>
        <location evidence="2">Membrane</location>
        <topology evidence="2">Multi-pass membrane protein</topology>
    </subcellularLocation>
    <subcellularLocation>
        <location evidence="1">Nucleus</location>
    </subcellularLocation>
</comment>
<feature type="transmembrane region" description="Helical" evidence="9">
    <location>
        <begin position="197"/>
        <end position="215"/>
    </location>
</feature>
<feature type="transmembrane region" description="Helical" evidence="9">
    <location>
        <begin position="302"/>
        <end position="324"/>
    </location>
</feature>
<dbReference type="GO" id="GO:0010467">
    <property type="term" value="P:gene expression"/>
    <property type="evidence" value="ECO:0007669"/>
    <property type="project" value="UniProtKB-ARBA"/>
</dbReference>
<dbReference type="GO" id="GO:0005681">
    <property type="term" value="C:spliceosomal complex"/>
    <property type="evidence" value="ECO:0007669"/>
    <property type="project" value="TreeGrafter"/>
</dbReference>
<feature type="transmembrane region" description="Helical" evidence="9">
    <location>
        <begin position="525"/>
        <end position="546"/>
    </location>
</feature>
<dbReference type="SUPFAM" id="SSF48371">
    <property type="entry name" value="ARM repeat"/>
    <property type="match status" value="1"/>
</dbReference>
<dbReference type="InterPro" id="IPR036259">
    <property type="entry name" value="MFS_trans_sf"/>
</dbReference>
<reference evidence="11" key="1">
    <citation type="submission" date="2021-06" db="EMBL/GenBank/DDBJ databases">
        <authorList>
            <person name="Kallberg Y."/>
            <person name="Tangrot J."/>
            <person name="Rosling A."/>
        </authorList>
    </citation>
    <scope>NUCLEOTIDE SEQUENCE</scope>
    <source>
        <strain evidence="11">87-6 pot B 2015</strain>
    </source>
</reference>
<evidence type="ECO:0000256" key="5">
    <source>
        <dbReference type="ARBA" id="ARBA00023054"/>
    </source>
</evidence>
<evidence type="ECO:0000256" key="4">
    <source>
        <dbReference type="ARBA" id="ARBA00022737"/>
    </source>
</evidence>
<evidence type="ECO:0000256" key="3">
    <source>
        <dbReference type="ARBA" id="ARBA00022553"/>
    </source>
</evidence>
<keyword evidence="3" id="KW-0597">Phosphoprotein</keyword>
<sequence>MSSMKPNSNDSNEERTMFIEIPSSDVQSTNTIADEEENSSDESILLPDDTAKKQTALDAVITKIGMGKFQKQLLVQSVTGYYEGIEQFNNSFCFLGTLWIRMWLQVIFLFSRVCHVLSCIMLYKNISNPPLVGKSLKIMSIDLKCIAVILPRVQRHFELPDSLIGVLSSSLFTGMMFGALFWGVLSDTHGRKQAFNWTLAVTTVFGIFSSVAQSFPQLCAMLFLLGFGVGGNMPVDGALFLEFIPKEHQYLLTFMSVFFSLGAVLSSVLAYLILPHNSCHEGTEGTGFVPCDVSNENNGWRYLLAILGFLTFFMLISRILFFRLQESPKYLMSRNRKHDAILVLRKIAKINGNDMQIHSSDFPTTPAASNSNSRNGSFTAFPFPNESRYHKVDFVSDPIAYIKYHVSSNLNAVRPLFIRKWFVTTVLVWGIWALVSFAYTMFNVFLPKYLESLGLSNGEKETGSLMRDVLKDYVIYSLCGVPGSVVGSWLIETFLGRIGTMSFATFGTALSVFLFSAVKSHSGEVISSAMVNFLATLNYAVIYGYTPEVFESKIRGTACGIASAFGRVAGIIAPVITGILLSISISVPLYVSALLFAISGVYKFFNIPSSSIPSGKNKRKLTANPNIEVLKAVRQKTNPEDDEEPSDFVTGNTNFKTPQPILSKSALSTSSSSKGKGKSVQISDEKRILDLVDQTDIEEPEILDLTGMRKMVIKFQKALSKNQELRVKYPDDPTKFMESETDLDQEIKHLLTLTEVPDLYSQVVELGAVASIVSLLSHENTDITIDAIELLNELTDEDVVAENDENAMKIFIDSLLENQALELLVQNLDRLDENETTDKQGIFNTLGIIENFTSFDPAISERVVRDTNLLQWILNRIRVKTFDSNKQYCSELLAILLQNSRVNRLKLGEFGGIDVLLQVLNSYKRRDPKDADETEMMENFFDALCLALEESENKQRFLEGEGVELMLIMMKEKMMSRMRSLKVLDHALSSPDGLKSCERFVEIFGLKTLFSTFMRKGLKKLKRSYKAFSEVEEEEHVMGIIVSLLKSLPRDSEARMRLINKFIENDYEKVDRLLEMRESYEAKVAIVNKEIEEEKEDLEDDDGEMEEHYLRQRLDGGLFTLQYVDLTIAWICHEESTIKDHVRILLNRTGHSLSNVKTVLEEYYKNIGDDDQVRAEANNEDHVSSEKVNNSMDVDNESLILTKTSDTLKERVLKEKQIVEMLIGSL</sequence>
<feature type="transmembrane region" description="Helical" evidence="9">
    <location>
        <begin position="221"/>
        <end position="244"/>
    </location>
</feature>
<evidence type="ECO:0000256" key="1">
    <source>
        <dbReference type="ARBA" id="ARBA00004123"/>
    </source>
</evidence>
<dbReference type="Gene3D" id="1.20.1250.20">
    <property type="entry name" value="MFS general substrate transporter like domains"/>
    <property type="match status" value="1"/>
</dbReference>
<dbReference type="GO" id="GO:0016020">
    <property type="term" value="C:membrane"/>
    <property type="evidence" value="ECO:0007669"/>
    <property type="project" value="UniProtKB-SubCell"/>
</dbReference>
<evidence type="ECO:0000313" key="12">
    <source>
        <dbReference type="Proteomes" id="UP000789375"/>
    </source>
</evidence>